<dbReference type="InterPro" id="IPR029068">
    <property type="entry name" value="Glyas_Bleomycin-R_OHBP_Dase"/>
</dbReference>
<dbReference type="STRING" id="1776384.GCA_900086585_00089"/>
<dbReference type="Proteomes" id="UP000284841">
    <property type="component" value="Unassembled WGS sequence"/>
</dbReference>
<name>A0A415DWW2_9FIRM</name>
<reference evidence="1 2" key="1">
    <citation type="submission" date="2018-08" db="EMBL/GenBank/DDBJ databases">
        <title>A genome reference for cultivated species of the human gut microbiota.</title>
        <authorList>
            <person name="Zou Y."/>
            <person name="Xue W."/>
            <person name="Luo G."/>
        </authorList>
    </citation>
    <scope>NUCLEOTIDE SEQUENCE [LARGE SCALE GENOMIC DNA]</scope>
    <source>
        <strain evidence="1 2">AM07-24</strain>
    </source>
</reference>
<accession>A0A415DWW2</accession>
<sequence>MTEKCFTRMGQIGIAVRDINRAGAVCKKYGMGPMRSFISTEKSVQNGELYGKKVDSIRFGTLMYEIDGVTFELLQPLENTVWSEFIENQGEGVCDIMFTPTKRYYEVLKERGIEEIMKFSLYNHKFSEDDIFTQVMRMHDTRKDLGFNIFTWDQTEETKKRVYPRDHMATGAYVQLEDGAEPHLQKPMYLRMEKILVVVENLTETMEAYEAYGFGPFTEIEEREGLYRKACFTQNTDGSDVVFEIIQPLDAESGYSRFLAKYGRGVYNILFEQNPEYNNVIQTMTQEV</sequence>
<evidence type="ECO:0000313" key="2">
    <source>
        <dbReference type="Proteomes" id="UP000284841"/>
    </source>
</evidence>
<dbReference type="RefSeq" id="WP_118336287.1">
    <property type="nucleotide sequence ID" value="NZ_AP025567.1"/>
</dbReference>
<comment type="caution">
    <text evidence="1">The sequence shown here is derived from an EMBL/GenBank/DDBJ whole genome shotgun (WGS) entry which is preliminary data.</text>
</comment>
<protein>
    <submittedName>
        <fullName evidence="1">Uncharacterized protein</fullName>
    </submittedName>
</protein>
<keyword evidence="2" id="KW-1185">Reference proteome</keyword>
<proteinExistence type="predicted"/>
<organism evidence="1 2">
    <name type="scientific">Emergencia timonensis</name>
    <dbReference type="NCBI Taxonomy" id="1776384"/>
    <lineage>
        <taxon>Bacteria</taxon>
        <taxon>Bacillati</taxon>
        <taxon>Bacillota</taxon>
        <taxon>Clostridia</taxon>
        <taxon>Peptostreptococcales</taxon>
        <taxon>Anaerovoracaceae</taxon>
        <taxon>Emergencia</taxon>
    </lineage>
</organism>
<dbReference type="SUPFAM" id="SSF54593">
    <property type="entry name" value="Glyoxalase/Bleomycin resistance protein/Dihydroxybiphenyl dioxygenase"/>
    <property type="match status" value="2"/>
</dbReference>
<dbReference type="EMBL" id="QRMS01000005">
    <property type="protein sequence ID" value="RHJ85084.1"/>
    <property type="molecule type" value="Genomic_DNA"/>
</dbReference>
<dbReference type="Gene3D" id="3.10.180.10">
    <property type="entry name" value="2,3-Dihydroxybiphenyl 1,2-Dioxygenase, domain 1"/>
    <property type="match status" value="2"/>
</dbReference>
<evidence type="ECO:0000313" key="1">
    <source>
        <dbReference type="EMBL" id="RHJ85084.1"/>
    </source>
</evidence>
<gene>
    <name evidence="1" type="ORF">DW099_15385</name>
</gene>
<dbReference type="OrthoDB" id="9788468at2"/>
<dbReference type="AlphaFoldDB" id="A0A415DWW2"/>